<evidence type="ECO:0000259" key="3">
    <source>
        <dbReference type="Pfam" id="PF05532"/>
    </source>
</evidence>
<evidence type="ECO:0000256" key="2">
    <source>
        <dbReference type="SAM" id="MobiDB-lite"/>
    </source>
</evidence>
<feature type="compositionally biased region" description="Basic and acidic residues" evidence="2">
    <location>
        <begin position="8"/>
        <end position="21"/>
    </location>
</feature>
<comment type="similarity">
    <text evidence="1">Belongs to the UPF0337 (CsbD) family.</text>
</comment>
<accession>A0A1C7NR27</accession>
<dbReference type="InterPro" id="IPR036629">
    <property type="entry name" value="YjbJ_sf"/>
</dbReference>
<dbReference type="STRING" id="101091.A0A1C7NR27"/>
<keyword evidence="5" id="KW-1185">Reference proteome</keyword>
<sequence length="85" mass="8693">MSFQPSKTEAKKDQFVGDAKETVGSAVGNERLKSEGQTQHGNGLLQETTANLAGAVQGTLNTVTGTVNGALNGFVDGLNGTGNKK</sequence>
<name>A0A1C7NR27_9FUNG</name>
<dbReference type="InParanoid" id="A0A1C7NR27"/>
<evidence type="ECO:0000313" key="4">
    <source>
        <dbReference type="EMBL" id="OBZ91379.1"/>
    </source>
</evidence>
<organism evidence="4 5">
    <name type="scientific">Choanephora cucurbitarum</name>
    <dbReference type="NCBI Taxonomy" id="101091"/>
    <lineage>
        <taxon>Eukaryota</taxon>
        <taxon>Fungi</taxon>
        <taxon>Fungi incertae sedis</taxon>
        <taxon>Mucoromycota</taxon>
        <taxon>Mucoromycotina</taxon>
        <taxon>Mucoromycetes</taxon>
        <taxon>Mucorales</taxon>
        <taxon>Mucorineae</taxon>
        <taxon>Choanephoraceae</taxon>
        <taxon>Choanephoroideae</taxon>
        <taxon>Choanephora</taxon>
    </lineage>
</organism>
<feature type="domain" description="CsbD-like" evidence="3">
    <location>
        <begin position="7"/>
        <end position="57"/>
    </location>
</feature>
<dbReference type="SUPFAM" id="SSF69047">
    <property type="entry name" value="Hypothetical protein YjbJ"/>
    <property type="match status" value="1"/>
</dbReference>
<dbReference type="Proteomes" id="UP000093000">
    <property type="component" value="Unassembled WGS sequence"/>
</dbReference>
<evidence type="ECO:0000256" key="1">
    <source>
        <dbReference type="ARBA" id="ARBA00009129"/>
    </source>
</evidence>
<comment type="caution">
    <text evidence="4">The sequence shown here is derived from an EMBL/GenBank/DDBJ whole genome shotgun (WGS) entry which is preliminary data.</text>
</comment>
<dbReference type="Pfam" id="PF05532">
    <property type="entry name" value="CsbD"/>
    <property type="match status" value="1"/>
</dbReference>
<feature type="region of interest" description="Disordered" evidence="2">
    <location>
        <begin position="1"/>
        <end position="42"/>
    </location>
</feature>
<dbReference type="AlphaFoldDB" id="A0A1C7NR27"/>
<proteinExistence type="inferred from homology"/>
<protein>
    <recommendedName>
        <fullName evidence="3">CsbD-like domain-containing protein</fullName>
    </recommendedName>
</protein>
<dbReference type="EMBL" id="LUGH01000013">
    <property type="protein sequence ID" value="OBZ91379.1"/>
    <property type="molecule type" value="Genomic_DNA"/>
</dbReference>
<gene>
    <name evidence="4" type="ORF">A0J61_00564</name>
</gene>
<dbReference type="OrthoDB" id="9999611at2759"/>
<reference evidence="4 5" key="1">
    <citation type="submission" date="2016-03" db="EMBL/GenBank/DDBJ databases">
        <title>Choanephora cucurbitarum.</title>
        <authorList>
            <person name="Min B."/>
            <person name="Park H."/>
            <person name="Park J.-H."/>
            <person name="Shin H.-D."/>
            <person name="Choi I.-G."/>
        </authorList>
    </citation>
    <scope>NUCLEOTIDE SEQUENCE [LARGE SCALE GENOMIC DNA]</scope>
    <source>
        <strain evidence="4 5">KUS-F28377</strain>
    </source>
</reference>
<dbReference type="InterPro" id="IPR008462">
    <property type="entry name" value="CsbD"/>
</dbReference>
<evidence type="ECO:0000313" key="5">
    <source>
        <dbReference type="Proteomes" id="UP000093000"/>
    </source>
</evidence>